<proteinExistence type="predicted"/>
<protein>
    <submittedName>
        <fullName evidence="1">Uncharacterized protein</fullName>
    </submittedName>
</protein>
<comment type="caution">
    <text evidence="1">The sequence shown here is derived from an EMBL/GenBank/DDBJ whole genome shotgun (WGS) entry which is preliminary data.</text>
</comment>
<gene>
    <name evidence="1" type="ORF">SK128_018134</name>
</gene>
<organism evidence="1 2">
    <name type="scientific">Halocaridina rubra</name>
    <name type="common">Hawaiian red shrimp</name>
    <dbReference type="NCBI Taxonomy" id="373956"/>
    <lineage>
        <taxon>Eukaryota</taxon>
        <taxon>Metazoa</taxon>
        <taxon>Ecdysozoa</taxon>
        <taxon>Arthropoda</taxon>
        <taxon>Crustacea</taxon>
        <taxon>Multicrustacea</taxon>
        <taxon>Malacostraca</taxon>
        <taxon>Eumalacostraca</taxon>
        <taxon>Eucarida</taxon>
        <taxon>Decapoda</taxon>
        <taxon>Pleocyemata</taxon>
        <taxon>Caridea</taxon>
        <taxon>Atyoidea</taxon>
        <taxon>Atyidae</taxon>
        <taxon>Halocaridina</taxon>
    </lineage>
</organism>
<evidence type="ECO:0000313" key="1">
    <source>
        <dbReference type="EMBL" id="KAK7085767.1"/>
    </source>
</evidence>
<dbReference type="AlphaFoldDB" id="A0AAN8XJW0"/>
<sequence length="78" mass="8572">EYIKRGADLGLEGCSVHGQGYLEAFGPLFRPRQGQLRDVGGVRTNCEGRGWGATKPVVADGSEAWVSKKKPVLWRSER</sequence>
<keyword evidence="2" id="KW-1185">Reference proteome</keyword>
<feature type="non-terminal residue" evidence="1">
    <location>
        <position position="1"/>
    </location>
</feature>
<dbReference type="Proteomes" id="UP001381693">
    <property type="component" value="Unassembled WGS sequence"/>
</dbReference>
<dbReference type="EMBL" id="JAXCGZ010000603">
    <property type="protein sequence ID" value="KAK7085767.1"/>
    <property type="molecule type" value="Genomic_DNA"/>
</dbReference>
<evidence type="ECO:0000313" key="2">
    <source>
        <dbReference type="Proteomes" id="UP001381693"/>
    </source>
</evidence>
<accession>A0AAN8XJW0</accession>
<name>A0AAN8XJW0_HALRR</name>
<reference evidence="1 2" key="1">
    <citation type="submission" date="2023-11" db="EMBL/GenBank/DDBJ databases">
        <title>Halocaridina rubra genome assembly.</title>
        <authorList>
            <person name="Smith C."/>
        </authorList>
    </citation>
    <scope>NUCLEOTIDE SEQUENCE [LARGE SCALE GENOMIC DNA]</scope>
    <source>
        <strain evidence="1">EP-1</strain>
        <tissue evidence="1">Whole</tissue>
    </source>
</reference>